<dbReference type="OrthoDB" id="2922782at2"/>
<sequence length="60" mass="6987">MPVILVHVNHEEAISLAHKYTKDDNKKKQDHQAEIQLKNEAEQQNKRAGKHSFSKETDHL</sequence>
<evidence type="ECO:0000256" key="1">
    <source>
        <dbReference type="SAM" id="MobiDB-lite"/>
    </source>
</evidence>
<dbReference type="InterPro" id="IPR025077">
    <property type="entry name" value="DUF3941"/>
</dbReference>
<gene>
    <name evidence="2" type="ORF">SAMN04488137_0895</name>
</gene>
<evidence type="ECO:0000313" key="3">
    <source>
        <dbReference type="Proteomes" id="UP000199544"/>
    </source>
</evidence>
<dbReference type="Proteomes" id="UP000199544">
    <property type="component" value="Unassembled WGS sequence"/>
</dbReference>
<dbReference type="STRING" id="459525.SAMN04488137_0895"/>
<name>A0A1G9UFC6_9BACL</name>
<protein>
    <recommendedName>
        <fullName evidence="4">DUF3941 domain-containing protein</fullName>
    </recommendedName>
</protein>
<reference evidence="3" key="1">
    <citation type="submission" date="2016-10" db="EMBL/GenBank/DDBJ databases">
        <authorList>
            <person name="Varghese N."/>
            <person name="Submissions S."/>
        </authorList>
    </citation>
    <scope>NUCLEOTIDE SEQUENCE [LARGE SCALE GENOMIC DNA]</scope>
    <source>
        <strain evidence="3">CGMCC 1.6854</strain>
    </source>
</reference>
<accession>A0A1G9UFC6</accession>
<dbReference type="Pfam" id="PF13081">
    <property type="entry name" value="DUF3941"/>
    <property type="match status" value="1"/>
</dbReference>
<keyword evidence="3" id="KW-1185">Reference proteome</keyword>
<organism evidence="2 3">
    <name type="scientific">Fictibacillus solisalsi</name>
    <dbReference type="NCBI Taxonomy" id="459525"/>
    <lineage>
        <taxon>Bacteria</taxon>
        <taxon>Bacillati</taxon>
        <taxon>Bacillota</taxon>
        <taxon>Bacilli</taxon>
        <taxon>Bacillales</taxon>
        <taxon>Fictibacillaceae</taxon>
        <taxon>Fictibacillus</taxon>
    </lineage>
</organism>
<evidence type="ECO:0008006" key="4">
    <source>
        <dbReference type="Google" id="ProtNLM"/>
    </source>
</evidence>
<dbReference type="AlphaFoldDB" id="A0A1G9UFC6"/>
<dbReference type="EMBL" id="FNHW01000001">
    <property type="protein sequence ID" value="SDM58667.1"/>
    <property type="molecule type" value="Genomic_DNA"/>
</dbReference>
<evidence type="ECO:0000313" key="2">
    <source>
        <dbReference type="EMBL" id="SDM58667.1"/>
    </source>
</evidence>
<feature type="region of interest" description="Disordered" evidence="1">
    <location>
        <begin position="37"/>
        <end position="60"/>
    </location>
</feature>
<proteinExistence type="predicted"/>